<feature type="transmembrane region" description="Helical" evidence="2">
    <location>
        <begin position="12"/>
        <end position="34"/>
    </location>
</feature>
<dbReference type="AlphaFoldDB" id="A0A6H9XFP4"/>
<organism evidence="3 4">
    <name type="scientific">Corynebacterium matruchotii</name>
    <dbReference type="NCBI Taxonomy" id="43768"/>
    <lineage>
        <taxon>Bacteria</taxon>
        <taxon>Bacillati</taxon>
        <taxon>Actinomycetota</taxon>
        <taxon>Actinomycetes</taxon>
        <taxon>Mycobacteriales</taxon>
        <taxon>Corynebacteriaceae</taxon>
        <taxon>Corynebacterium</taxon>
    </lineage>
</organism>
<keyword evidence="2" id="KW-0472">Membrane</keyword>
<dbReference type="EMBL" id="UARK01000031">
    <property type="protein sequence ID" value="SPW31411.1"/>
    <property type="molecule type" value="Genomic_DNA"/>
</dbReference>
<dbReference type="GeneID" id="84575229"/>
<accession>A0A6H9XFP4</accession>
<feature type="compositionally biased region" description="Polar residues" evidence="1">
    <location>
        <begin position="159"/>
        <end position="168"/>
    </location>
</feature>
<name>A0A6H9XFP4_9CORY</name>
<evidence type="ECO:0000313" key="3">
    <source>
        <dbReference type="EMBL" id="SPW31411.1"/>
    </source>
</evidence>
<protein>
    <submittedName>
        <fullName evidence="3">Putative secreted protein</fullName>
    </submittedName>
</protein>
<evidence type="ECO:0000256" key="2">
    <source>
        <dbReference type="SAM" id="Phobius"/>
    </source>
</evidence>
<sequence>MSRKSRRKNLQQIVALLVAVVVVVIASVAFQRWWNNRPGPEPKDVAITVTVNGTEQEVLPYSICELGSNCVENKVTMLDVADDAKISIKVPRYVYDHEWTQLTIYDNPAANDEKLHGAHERDTIEVPVTIDPVGDKKDVRPRLVVVEIRSVMIGHDAQGEQTPQTATWSLGIPEKK</sequence>
<keyword evidence="2" id="KW-1133">Transmembrane helix</keyword>
<feature type="region of interest" description="Disordered" evidence="1">
    <location>
        <begin position="157"/>
        <end position="176"/>
    </location>
</feature>
<dbReference type="RefSeq" id="WP_005527534.1">
    <property type="nucleotide sequence ID" value="NZ_CAUOYC010000001.1"/>
</dbReference>
<dbReference type="Pfam" id="PF10969">
    <property type="entry name" value="DUF2771"/>
    <property type="match status" value="1"/>
</dbReference>
<proteinExistence type="predicted"/>
<reference evidence="3 4" key="1">
    <citation type="submission" date="2018-06" db="EMBL/GenBank/DDBJ databases">
        <authorList>
            <consortium name="Pathogen Informatics"/>
            <person name="Doyle S."/>
        </authorList>
    </citation>
    <scope>NUCLEOTIDE SEQUENCE [LARGE SCALE GENOMIC DNA]</scope>
    <source>
        <strain evidence="3 4">NCTC10254</strain>
    </source>
</reference>
<dbReference type="InterPro" id="IPR024495">
    <property type="entry name" value="DUF2771"/>
</dbReference>
<gene>
    <name evidence="3" type="ORF">NCTC10254_02162</name>
</gene>
<evidence type="ECO:0000313" key="4">
    <source>
        <dbReference type="Proteomes" id="UP000249886"/>
    </source>
</evidence>
<dbReference type="Proteomes" id="UP000249886">
    <property type="component" value="Unassembled WGS sequence"/>
</dbReference>
<comment type="caution">
    <text evidence="3">The sequence shown here is derived from an EMBL/GenBank/DDBJ whole genome shotgun (WGS) entry which is preliminary data.</text>
</comment>
<evidence type="ECO:0000256" key="1">
    <source>
        <dbReference type="SAM" id="MobiDB-lite"/>
    </source>
</evidence>
<keyword evidence="2" id="KW-0812">Transmembrane</keyword>